<evidence type="ECO:0000313" key="2">
    <source>
        <dbReference type="Proteomes" id="UP000034956"/>
    </source>
</evidence>
<gene>
    <name evidence="1" type="ORF">UY23_C0004G0026</name>
</gene>
<reference evidence="1 2" key="1">
    <citation type="journal article" date="2015" name="Nature">
        <title>rRNA introns, odd ribosomes, and small enigmatic genomes across a large radiation of phyla.</title>
        <authorList>
            <person name="Brown C.T."/>
            <person name="Hug L.A."/>
            <person name="Thomas B.C."/>
            <person name="Sharon I."/>
            <person name="Castelle C.J."/>
            <person name="Singh A."/>
            <person name="Wilkins M.J."/>
            <person name="Williams K.H."/>
            <person name="Banfield J.F."/>
        </authorList>
    </citation>
    <scope>NUCLEOTIDE SEQUENCE [LARGE SCALE GENOMIC DNA]</scope>
</reference>
<protein>
    <submittedName>
        <fullName evidence="1">Uncharacterized protein</fullName>
    </submittedName>
</protein>
<dbReference type="AlphaFoldDB" id="A0A0G1UA71"/>
<comment type="caution">
    <text evidence="1">The sequence shown here is derived from an EMBL/GenBank/DDBJ whole genome shotgun (WGS) entry which is preliminary data.</text>
</comment>
<accession>A0A0G1UA71</accession>
<proteinExistence type="predicted"/>
<name>A0A0G1UA71_9BACT</name>
<evidence type="ECO:0000313" key="1">
    <source>
        <dbReference type="EMBL" id="KKU91081.1"/>
    </source>
</evidence>
<organism evidence="1 2">
    <name type="scientific">Candidatus Jorgensenbacteria bacterium GW2011_GWA1_48_11</name>
    <dbReference type="NCBI Taxonomy" id="1618660"/>
    <lineage>
        <taxon>Bacteria</taxon>
        <taxon>Candidatus Joergenseniibacteriota</taxon>
    </lineage>
</organism>
<sequence>MLERFFRKKEEEPLIHPDFRIKDPEGFWWWNYTDFGEYARRAGKKFSLKLKKGIIKIAFPFDDPALLDGCIFMCKIGENQTSKPDTKWFGVAYGFEDDADKLAEWASRFPRSELIKENTFGGGTKKFESLEQEEK</sequence>
<dbReference type="Proteomes" id="UP000034956">
    <property type="component" value="Unassembled WGS sequence"/>
</dbReference>
<dbReference type="EMBL" id="LCPF01000004">
    <property type="protein sequence ID" value="KKU91081.1"/>
    <property type="molecule type" value="Genomic_DNA"/>
</dbReference>